<dbReference type="SMART" id="SM00857">
    <property type="entry name" value="Resolvase"/>
    <property type="match status" value="1"/>
</dbReference>
<dbReference type="InterPro" id="IPR038109">
    <property type="entry name" value="DNA_bind_recomb_sf"/>
</dbReference>
<feature type="domain" description="Resolvase/invertase-type recombinase catalytic" evidence="1">
    <location>
        <begin position="2"/>
        <end position="148"/>
    </location>
</feature>
<dbReference type="PANTHER" id="PTHR30461:SF23">
    <property type="entry name" value="DNA RECOMBINASE-RELATED"/>
    <property type="match status" value="1"/>
</dbReference>
<reference evidence="3" key="1">
    <citation type="submission" date="2006-06" db="EMBL/GenBank/DDBJ databases">
        <title>Complete sequence of chromosome of Mycobacterium sp. MCS.</title>
        <authorList>
            <consortium name="US DOE Joint Genome Institute"/>
            <person name="Copeland A."/>
            <person name="Lucas S."/>
            <person name="Lapidus A."/>
            <person name="Barry K."/>
            <person name="Detter J.C."/>
            <person name="Glavina del Rio T."/>
            <person name="Hammon N."/>
            <person name="Israni S."/>
            <person name="Dalin E."/>
            <person name="Tice H."/>
            <person name="Pitluck S."/>
            <person name="Martinez M."/>
            <person name="Schmutz J."/>
            <person name="Larimer F."/>
            <person name="Land M."/>
            <person name="Hauser L."/>
            <person name="Kyrpides N."/>
            <person name="Kim E."/>
            <person name="Miller C.D."/>
            <person name="Hughes J.E."/>
            <person name="Anderson A.J."/>
            <person name="Sims R.C."/>
            <person name="Richardson P."/>
        </authorList>
    </citation>
    <scope>NUCLEOTIDE SEQUENCE [LARGE SCALE GENOMIC DNA]</scope>
    <source>
        <strain evidence="3">MCS</strain>
    </source>
</reference>
<name>A0A5Q5BND0_MYCSS</name>
<dbReference type="AlphaFoldDB" id="A0A5Q5BND0"/>
<evidence type="ECO:0000313" key="3">
    <source>
        <dbReference type="EMBL" id="ABG09922.1"/>
    </source>
</evidence>
<dbReference type="Pfam" id="PF00239">
    <property type="entry name" value="Resolvase"/>
    <property type="match status" value="1"/>
</dbReference>
<feature type="domain" description="Recombinase" evidence="2">
    <location>
        <begin position="154"/>
        <end position="274"/>
    </location>
</feature>
<dbReference type="Gene3D" id="3.40.50.1390">
    <property type="entry name" value="Resolvase, N-terminal catalytic domain"/>
    <property type="match status" value="1"/>
</dbReference>
<evidence type="ECO:0000259" key="1">
    <source>
        <dbReference type="PROSITE" id="PS51736"/>
    </source>
</evidence>
<proteinExistence type="predicted"/>
<protein>
    <submittedName>
        <fullName evidence="3">Recombinase</fullName>
    </submittedName>
</protein>
<evidence type="ECO:0000259" key="2">
    <source>
        <dbReference type="PROSITE" id="PS51737"/>
    </source>
</evidence>
<gene>
    <name evidence="3" type="ordered locus">Mmcs_3816</name>
</gene>
<dbReference type="CDD" id="cd00338">
    <property type="entry name" value="Ser_Recombinase"/>
    <property type="match status" value="1"/>
</dbReference>
<dbReference type="Gene3D" id="3.90.1750.20">
    <property type="entry name" value="Putative Large Serine Recombinase, Chain B, Domain 2"/>
    <property type="match status" value="1"/>
</dbReference>
<dbReference type="PROSITE" id="PS51737">
    <property type="entry name" value="RECOMBINASE_DNA_BIND"/>
    <property type="match status" value="1"/>
</dbReference>
<accession>A0A5Q5BND0</accession>
<dbReference type="PROSITE" id="PS51736">
    <property type="entry name" value="RECOMBINASES_3"/>
    <property type="match status" value="1"/>
</dbReference>
<dbReference type="InterPro" id="IPR050639">
    <property type="entry name" value="SSR_resolvase"/>
</dbReference>
<dbReference type="KEGG" id="mmc:Mmcs_3816"/>
<dbReference type="GO" id="GO:0000150">
    <property type="term" value="F:DNA strand exchange activity"/>
    <property type="evidence" value="ECO:0007669"/>
    <property type="project" value="InterPro"/>
</dbReference>
<dbReference type="InterPro" id="IPR011109">
    <property type="entry name" value="DNA_bind_recombinase_dom"/>
</dbReference>
<dbReference type="InterPro" id="IPR006119">
    <property type="entry name" value="Resolv_N"/>
</dbReference>
<dbReference type="InterPro" id="IPR036162">
    <property type="entry name" value="Resolvase-like_N_sf"/>
</dbReference>
<sequence length="469" mass="52157">MRAAIYTRISKDQTGEGLGVQRQLDACLALADRLGWAVVTRYDDNDLSAYNGKTRPGFEALLDGMKRGEFDAVICWHTDRLYRSLKDLVRLLEVAVGIDIRTVCGGDLDLSTPTGRMLATILGGVAVQESEHKGERQREANEQRAAAGRWHTANRPFGYTMSGEALEPEASAVRQAAADVLAGKSIRRVAMEWNEAGLRSTLAGRERKSKDGTVVKVVDGRWNAPRVRQLLLRPRYAGLRVYRGKVVGKGDWEPLIDEDTHRGLVAFLSDPSRAPRTKFERKYQGAGVYRCGKCGGPMRTGKPKGGRRTYLCREYSHVVRQGESLDRYVEMLVLDRLSRPDVHLVLAGGDRLDLPTLHARREALQARLDEAAGMFAKREIDGAQLRRITNDLRTEVAGVDKVLADAARVSPVTGLISESTDRDEVQQRWEALSPDLRGKVIDELMTVTVQPAPRGTNGFHPEHISVEWK</sequence>
<dbReference type="Pfam" id="PF07508">
    <property type="entry name" value="Recombinase"/>
    <property type="match status" value="1"/>
</dbReference>
<dbReference type="SUPFAM" id="SSF53041">
    <property type="entry name" value="Resolvase-like"/>
    <property type="match status" value="1"/>
</dbReference>
<organism evidence="3">
    <name type="scientific">Mycobacterium sp. (strain MCS)</name>
    <dbReference type="NCBI Taxonomy" id="164756"/>
    <lineage>
        <taxon>Bacteria</taxon>
        <taxon>Bacillati</taxon>
        <taxon>Actinomycetota</taxon>
        <taxon>Actinomycetes</taxon>
        <taxon>Mycobacteriales</taxon>
        <taxon>Mycobacteriaceae</taxon>
        <taxon>Mycobacterium</taxon>
    </lineage>
</organism>
<dbReference type="GO" id="GO:0003677">
    <property type="term" value="F:DNA binding"/>
    <property type="evidence" value="ECO:0007669"/>
    <property type="project" value="InterPro"/>
</dbReference>
<dbReference type="EMBL" id="CP000384">
    <property type="protein sequence ID" value="ABG09922.1"/>
    <property type="molecule type" value="Genomic_DNA"/>
</dbReference>
<dbReference type="PANTHER" id="PTHR30461">
    <property type="entry name" value="DNA-INVERTASE FROM LAMBDOID PROPHAGE"/>
    <property type="match status" value="1"/>
</dbReference>